<dbReference type="PANTHER" id="PTHR46128">
    <property type="entry name" value="MITOCHONDRIAL GROUP I INTRON SPLICING FACTOR CCM1"/>
    <property type="match status" value="1"/>
</dbReference>
<comment type="caution">
    <text evidence="4">The sequence shown here is derived from an EMBL/GenBank/DDBJ whole genome shotgun (WGS) entry which is preliminary data.</text>
</comment>
<keyword evidence="3" id="KW-1133">Transmembrane helix</keyword>
<feature type="transmembrane region" description="Helical" evidence="3">
    <location>
        <begin position="118"/>
        <end position="138"/>
    </location>
</feature>
<keyword evidence="5" id="KW-1185">Reference proteome</keyword>
<gene>
    <name evidence="4" type="ORF">POTOM_018555</name>
</gene>
<evidence type="ECO:0000256" key="1">
    <source>
        <dbReference type="ARBA" id="ARBA00007626"/>
    </source>
</evidence>
<accession>A0A8X7ZVR0</accession>
<evidence type="ECO:0000256" key="2">
    <source>
        <dbReference type="PROSITE-ProRule" id="PRU00708"/>
    </source>
</evidence>
<dbReference type="Proteomes" id="UP000886885">
    <property type="component" value="Chromosome 5A"/>
</dbReference>
<name>A0A8X7ZVR0_POPTO</name>
<evidence type="ECO:0000313" key="4">
    <source>
        <dbReference type="EMBL" id="KAG6775127.1"/>
    </source>
</evidence>
<dbReference type="Pfam" id="PF12854">
    <property type="entry name" value="PPR_1"/>
    <property type="match status" value="2"/>
</dbReference>
<dbReference type="InterPro" id="IPR002885">
    <property type="entry name" value="PPR_rpt"/>
</dbReference>
<keyword evidence="3" id="KW-0812">Transmembrane</keyword>
<dbReference type="NCBIfam" id="TIGR00756">
    <property type="entry name" value="PPR"/>
    <property type="match status" value="1"/>
</dbReference>
<dbReference type="PANTHER" id="PTHR46128:SF358">
    <property type="entry name" value="TETRATRICOPEPTIDE REPEAT (TPR)-LIKE SUPERFAMILY PROTEIN"/>
    <property type="match status" value="1"/>
</dbReference>
<comment type="similarity">
    <text evidence="1">Belongs to the PPR family. P subfamily.</text>
</comment>
<keyword evidence="3" id="KW-0472">Membrane</keyword>
<dbReference type="InterPro" id="IPR050872">
    <property type="entry name" value="PPR_P_subfamily"/>
</dbReference>
<dbReference type="PROSITE" id="PS51375">
    <property type="entry name" value="PPR"/>
    <property type="match status" value="1"/>
</dbReference>
<evidence type="ECO:0008006" key="6">
    <source>
        <dbReference type="Google" id="ProtNLM"/>
    </source>
</evidence>
<protein>
    <recommendedName>
        <fullName evidence="6">Pentatricopeptide repeat-containing protein</fullName>
    </recommendedName>
</protein>
<reference evidence="4" key="1">
    <citation type="journal article" date="2020" name="bioRxiv">
        <title>Hybrid origin of Populus tomentosa Carr. identified through genome sequencing and phylogenomic analysis.</title>
        <authorList>
            <person name="An X."/>
            <person name="Gao K."/>
            <person name="Chen Z."/>
            <person name="Li J."/>
            <person name="Yang X."/>
            <person name="Yang X."/>
            <person name="Zhou J."/>
            <person name="Guo T."/>
            <person name="Zhao T."/>
            <person name="Huang S."/>
            <person name="Miao D."/>
            <person name="Khan W.U."/>
            <person name="Rao P."/>
            <person name="Ye M."/>
            <person name="Lei B."/>
            <person name="Liao W."/>
            <person name="Wang J."/>
            <person name="Ji L."/>
            <person name="Li Y."/>
            <person name="Guo B."/>
            <person name="Mustafa N.S."/>
            <person name="Li S."/>
            <person name="Yun Q."/>
            <person name="Keller S.R."/>
            <person name="Mao J."/>
            <person name="Zhang R."/>
            <person name="Strauss S.H."/>
        </authorList>
    </citation>
    <scope>NUCLEOTIDE SEQUENCE</scope>
    <source>
        <strain evidence="4">GM15</strain>
        <tissue evidence="4">Leaf</tissue>
    </source>
</reference>
<dbReference type="EMBL" id="JAAWWB010000009">
    <property type="protein sequence ID" value="KAG6775127.1"/>
    <property type="molecule type" value="Genomic_DNA"/>
</dbReference>
<dbReference type="OrthoDB" id="42736at2759"/>
<evidence type="ECO:0000313" key="5">
    <source>
        <dbReference type="Proteomes" id="UP000886885"/>
    </source>
</evidence>
<dbReference type="AlphaFoldDB" id="A0A8X7ZVR0"/>
<evidence type="ECO:0000256" key="3">
    <source>
        <dbReference type="SAM" id="Phobius"/>
    </source>
</evidence>
<organism evidence="4 5">
    <name type="scientific">Populus tomentosa</name>
    <name type="common">Chinese white poplar</name>
    <dbReference type="NCBI Taxonomy" id="118781"/>
    <lineage>
        <taxon>Eukaryota</taxon>
        <taxon>Viridiplantae</taxon>
        <taxon>Streptophyta</taxon>
        <taxon>Embryophyta</taxon>
        <taxon>Tracheophyta</taxon>
        <taxon>Spermatophyta</taxon>
        <taxon>Magnoliopsida</taxon>
        <taxon>eudicotyledons</taxon>
        <taxon>Gunneridae</taxon>
        <taxon>Pentapetalae</taxon>
        <taxon>rosids</taxon>
        <taxon>fabids</taxon>
        <taxon>Malpighiales</taxon>
        <taxon>Salicaceae</taxon>
        <taxon>Saliceae</taxon>
        <taxon>Populus</taxon>
    </lineage>
</organism>
<proteinExistence type="inferred from homology"/>
<feature type="repeat" description="PPR" evidence="2">
    <location>
        <begin position="9"/>
        <end position="43"/>
    </location>
</feature>
<sequence>MVRGGREPDVITYSTITGSLCKDRLVNDAMEFLSEMVDRDIPPDVKWFLRDVMPNTVTFTVLVDGLCKEGTVSEARTKLMRTEKCSTSWLARVVHQRLDQLMDIARVARRMDEENHSLLKYLITYSILLVGFLHTILIEGMFIAGKLEVAKELSSKLFCGWNATHCTDIQCHDHQGTS</sequence>